<protein>
    <submittedName>
        <fullName evidence="3">DUF2470 domain-containing protein</fullName>
    </submittedName>
</protein>
<dbReference type="RefSeq" id="WP_210683685.1">
    <property type="nucleotide sequence ID" value="NZ_JAGMWN010000014.1"/>
</dbReference>
<organism evidence="3 4">
    <name type="scientific">Marivibrio halodurans</name>
    <dbReference type="NCBI Taxonomy" id="2039722"/>
    <lineage>
        <taxon>Bacteria</taxon>
        <taxon>Pseudomonadati</taxon>
        <taxon>Pseudomonadota</taxon>
        <taxon>Alphaproteobacteria</taxon>
        <taxon>Rhodospirillales</taxon>
        <taxon>Rhodospirillaceae</taxon>
        <taxon>Marivibrio</taxon>
    </lineage>
</organism>
<dbReference type="Gene3D" id="2.30.110.10">
    <property type="entry name" value="Electron Transport, Fmn-binding Protein, Chain A"/>
    <property type="match status" value="1"/>
</dbReference>
<name>A0A8J7SBQ0_9PROT</name>
<dbReference type="InterPro" id="IPR012349">
    <property type="entry name" value="Split_barrel_FMN-bd"/>
</dbReference>
<evidence type="ECO:0000313" key="3">
    <source>
        <dbReference type="EMBL" id="MBP5859087.1"/>
    </source>
</evidence>
<dbReference type="Gene3D" id="3.20.180.10">
    <property type="entry name" value="PNP-oxidase-like"/>
    <property type="match status" value="1"/>
</dbReference>
<dbReference type="SUPFAM" id="SSF50475">
    <property type="entry name" value="FMN-binding split barrel"/>
    <property type="match status" value="1"/>
</dbReference>
<dbReference type="Proteomes" id="UP000672602">
    <property type="component" value="Unassembled WGS sequence"/>
</dbReference>
<accession>A0A8J7SBQ0</accession>
<evidence type="ECO:0000313" key="4">
    <source>
        <dbReference type="Proteomes" id="UP000672602"/>
    </source>
</evidence>
<dbReference type="InterPro" id="IPR055343">
    <property type="entry name" value="CREG_beta-barrel"/>
</dbReference>
<evidence type="ECO:0000259" key="1">
    <source>
        <dbReference type="Pfam" id="PF10615"/>
    </source>
</evidence>
<gene>
    <name evidence="3" type="ORF">KAJ83_18850</name>
</gene>
<keyword evidence="4" id="KW-1185">Reference proteome</keyword>
<feature type="domain" description="CREG-like beta-barrel" evidence="2">
    <location>
        <begin position="18"/>
        <end position="159"/>
    </location>
</feature>
<dbReference type="InterPro" id="IPR037119">
    <property type="entry name" value="Haem_oxidase_HugZ-like_sf"/>
</dbReference>
<dbReference type="PANTHER" id="PTHR13343:SF17">
    <property type="entry name" value="CELLULAR REPRESSOR OF E1A-STIMULATED GENES, ISOFORM A"/>
    <property type="match status" value="1"/>
</dbReference>
<dbReference type="EMBL" id="JAGMWN010000014">
    <property type="protein sequence ID" value="MBP5859087.1"/>
    <property type="molecule type" value="Genomic_DNA"/>
</dbReference>
<proteinExistence type="predicted"/>
<reference evidence="3" key="1">
    <citation type="submission" date="2021-04" db="EMBL/GenBank/DDBJ databases">
        <authorList>
            <person name="Zhang D.-C."/>
        </authorList>
    </citation>
    <scope>NUCLEOTIDE SEQUENCE</scope>
    <source>
        <strain evidence="3">CGMCC 1.15697</strain>
    </source>
</reference>
<dbReference type="AlphaFoldDB" id="A0A8J7SBQ0"/>
<feature type="domain" description="DUF2470" evidence="1">
    <location>
        <begin position="177"/>
        <end position="246"/>
    </location>
</feature>
<dbReference type="PANTHER" id="PTHR13343">
    <property type="entry name" value="CREG1 PROTEIN"/>
    <property type="match status" value="1"/>
</dbReference>
<dbReference type="InterPro" id="IPR019595">
    <property type="entry name" value="DUF2470"/>
</dbReference>
<dbReference type="GO" id="GO:0005737">
    <property type="term" value="C:cytoplasm"/>
    <property type="evidence" value="ECO:0007669"/>
    <property type="project" value="UniProtKB-ARBA"/>
</dbReference>
<dbReference type="Pfam" id="PF10615">
    <property type="entry name" value="DUF2470"/>
    <property type="match status" value="1"/>
</dbReference>
<dbReference type="Pfam" id="PF13883">
    <property type="entry name" value="CREG_beta-barrel"/>
    <property type="match status" value="1"/>
</dbReference>
<evidence type="ECO:0000259" key="2">
    <source>
        <dbReference type="Pfam" id="PF13883"/>
    </source>
</evidence>
<sequence>MTVSNHPAVTAAASAGPAAMVRALLRGTDRAALATRLAATGEPYASLVLLAVDHAARPLLLLSDLADHSRNLKAEPSASLLIDGTAGLAEPLTGARASLQGPIRPVPAAERPPLLDRFVARHPSAALYAGFGDFALYRMAPARAHLVAGFGRIHWVEAEAGLLFDTRGMAALAEAEGDIVAHMNDDHLDAIALYANVLLDRPGAGWRMTGIDPEGCDLRRGGEIARLPFATPVHDAAAARAELVRLVRASRR</sequence>
<comment type="caution">
    <text evidence="3">The sequence shown here is derived from an EMBL/GenBank/DDBJ whole genome shotgun (WGS) entry which is preliminary data.</text>
</comment>